<evidence type="ECO:0000313" key="10">
    <source>
        <dbReference type="EMBL" id="CAJ1936629.1"/>
    </source>
</evidence>
<dbReference type="InterPro" id="IPR053826">
    <property type="entry name" value="WDR75"/>
</dbReference>
<protein>
    <recommendedName>
        <fullName evidence="9">WD repeat-containing protein 75 second beta-propeller domain-containing protein</fullName>
    </recommendedName>
</protein>
<keyword evidence="6" id="KW-0804">Transcription</keyword>
<dbReference type="PANTHER" id="PTHR44215:SF1">
    <property type="entry name" value="WD REPEAT-CONTAINING PROTEIN 75"/>
    <property type="match status" value="1"/>
</dbReference>
<keyword evidence="3" id="KW-0698">rRNA processing</keyword>
<evidence type="ECO:0000256" key="4">
    <source>
        <dbReference type="ARBA" id="ARBA00022574"/>
    </source>
</evidence>
<dbReference type="SUPFAM" id="SSF50978">
    <property type="entry name" value="WD40 repeat-like"/>
    <property type="match status" value="1"/>
</dbReference>
<dbReference type="GO" id="GO:0032040">
    <property type="term" value="C:small-subunit processome"/>
    <property type="evidence" value="ECO:0007669"/>
    <property type="project" value="InterPro"/>
</dbReference>
<evidence type="ECO:0000256" key="8">
    <source>
        <dbReference type="SAM" id="Coils"/>
    </source>
</evidence>
<feature type="domain" description="WD repeat-containing protein 75 second beta-propeller" evidence="9">
    <location>
        <begin position="534"/>
        <end position="746"/>
    </location>
</feature>
<dbReference type="GO" id="GO:2000234">
    <property type="term" value="P:positive regulation of rRNA processing"/>
    <property type="evidence" value="ECO:0007669"/>
    <property type="project" value="TreeGrafter"/>
</dbReference>
<keyword evidence="4" id="KW-0853">WD repeat</keyword>
<organism evidence="10 11">
    <name type="scientific">Cylindrotheca closterium</name>
    <dbReference type="NCBI Taxonomy" id="2856"/>
    <lineage>
        <taxon>Eukaryota</taxon>
        <taxon>Sar</taxon>
        <taxon>Stramenopiles</taxon>
        <taxon>Ochrophyta</taxon>
        <taxon>Bacillariophyta</taxon>
        <taxon>Bacillariophyceae</taxon>
        <taxon>Bacillariophycidae</taxon>
        <taxon>Bacillariales</taxon>
        <taxon>Bacillariaceae</taxon>
        <taxon>Cylindrotheca</taxon>
    </lineage>
</organism>
<keyword evidence="7" id="KW-0539">Nucleus</keyword>
<evidence type="ECO:0000256" key="3">
    <source>
        <dbReference type="ARBA" id="ARBA00022552"/>
    </source>
</evidence>
<evidence type="ECO:0000256" key="5">
    <source>
        <dbReference type="ARBA" id="ARBA00022737"/>
    </source>
</evidence>
<comment type="subcellular location">
    <subcellularLocation>
        <location evidence="1">Nucleus</location>
        <location evidence="1">Nucleolus</location>
    </subcellularLocation>
</comment>
<feature type="coiled-coil region" evidence="8">
    <location>
        <begin position="90"/>
        <end position="120"/>
    </location>
</feature>
<dbReference type="GO" id="GO:0003723">
    <property type="term" value="F:RNA binding"/>
    <property type="evidence" value="ECO:0007669"/>
    <property type="project" value="InterPro"/>
</dbReference>
<dbReference type="EMBL" id="CAKOGP040000557">
    <property type="protein sequence ID" value="CAJ1936629.1"/>
    <property type="molecule type" value="Genomic_DNA"/>
</dbReference>
<name>A0AAD2FJZ4_9STRA</name>
<gene>
    <name evidence="10" type="ORF">CYCCA115_LOCUS5286</name>
</gene>
<dbReference type="Gene3D" id="2.130.10.10">
    <property type="entry name" value="YVTN repeat-like/Quinoprotein amine dehydrogenase"/>
    <property type="match status" value="2"/>
</dbReference>
<proteinExistence type="predicted"/>
<comment type="caution">
    <text evidence="10">The sequence shown here is derived from an EMBL/GenBank/DDBJ whole genome shotgun (WGS) entry which is preliminary data.</text>
</comment>
<evidence type="ECO:0000256" key="2">
    <source>
        <dbReference type="ARBA" id="ARBA00022517"/>
    </source>
</evidence>
<dbReference type="InterPro" id="IPR036322">
    <property type="entry name" value="WD40_repeat_dom_sf"/>
</dbReference>
<dbReference type="PANTHER" id="PTHR44215">
    <property type="entry name" value="WD REPEAT-CONTAINING PROTEIN 75"/>
    <property type="match status" value="1"/>
</dbReference>
<accession>A0AAD2FJZ4</accession>
<evidence type="ECO:0000256" key="6">
    <source>
        <dbReference type="ARBA" id="ARBA00023163"/>
    </source>
</evidence>
<dbReference type="GO" id="GO:0045943">
    <property type="term" value="P:positive regulation of transcription by RNA polymerase I"/>
    <property type="evidence" value="ECO:0007669"/>
    <property type="project" value="InterPro"/>
</dbReference>
<evidence type="ECO:0000259" key="9">
    <source>
        <dbReference type="Pfam" id="PF23769"/>
    </source>
</evidence>
<keyword evidence="11" id="KW-1185">Reference proteome</keyword>
<evidence type="ECO:0000313" key="11">
    <source>
        <dbReference type="Proteomes" id="UP001295423"/>
    </source>
</evidence>
<dbReference type="Pfam" id="PF23769">
    <property type="entry name" value="Beta-prop_WDR75_2nd"/>
    <property type="match status" value="1"/>
</dbReference>
<reference evidence="10" key="1">
    <citation type="submission" date="2023-08" db="EMBL/GenBank/DDBJ databases">
        <authorList>
            <person name="Audoor S."/>
            <person name="Bilcke G."/>
        </authorList>
    </citation>
    <scope>NUCLEOTIDE SEQUENCE</scope>
</reference>
<keyword evidence="5" id="KW-0677">Repeat</keyword>
<dbReference type="InterPro" id="IPR057644">
    <property type="entry name" value="Beta-prop_WDR75_2nd"/>
</dbReference>
<keyword evidence="2" id="KW-0690">Ribosome biogenesis</keyword>
<evidence type="ECO:0000256" key="1">
    <source>
        <dbReference type="ARBA" id="ARBA00004604"/>
    </source>
</evidence>
<dbReference type="AlphaFoldDB" id="A0AAD2FJZ4"/>
<dbReference type="Proteomes" id="UP001295423">
    <property type="component" value="Unassembled WGS sequence"/>
</dbReference>
<keyword evidence="8" id="KW-0175">Coiled coil</keyword>
<dbReference type="InterPro" id="IPR015943">
    <property type="entry name" value="WD40/YVTN_repeat-like_dom_sf"/>
</dbReference>
<evidence type="ECO:0000256" key="7">
    <source>
        <dbReference type="ARBA" id="ARBA00023242"/>
    </source>
</evidence>
<sequence length="991" mass="108366">MKGYTIGGPLLGDRHQLHENDLVSWKYFEPTISPMIPLEKNKKQRFILLPHQHYISVLAYNTGAIIAYLVPQLENRFEDDDVRIESVCLVKQAKNAKVRMQNILDEMDEDESEDDDAESRQESSEEFIVMAGCSDGTIREFNLANLGALQNSGAVKCGRYHINGPCCYARRVIHVTKKEPIIQIASPATCNHQHGILAYVVSRTKNLEQAELEDTNAVSNVNVAVLRVVIPHFDGTASVSLVSKTADDIQRKKHIDSIKCRVGRDKTNKFLNTTPFRLLAVSREKPNKGTSMDAVFVVLARANTIHIYYEQLHSDKRFSPISLPMSATNPLSSISVAKNNTDIACGHMKGQIKILNDVLNNLESHNLALAETDNLIRPDGTPMASKPTDPRKQLITSKVHWHAHPVTSITYSANSSPVDPILYSGGEESVLVTWQPSRGTDKPVDMLPRLAMGGIVHVVCAHSIDSDPANGILVYCEDNSLQLFESHSKGKKWKLQGLACKKMDEDARCPIIEVDPRGSGSQDAPIVIAGLPEAPGFMQWYDSSKQKLLGSLEVAPFNRVSRTESDESSLPVPSVTSHAFSDNGNDLITLEESMTENEYVGAHDSDGTNNHGIVSTIRFWSWNNASTSTQAQLPYTLRAAMTYPHGPKNRVSALAIAKTGLVACTVSNDEKAFRIWNRAKSERGSAEPASWTCRYKVTIPAGFSNFETMKGGVAFSEDGSVLALSFGGMVTLWESEEARYLTTIRHLDDINNSSIDLVQFVSFGGLHDLLLVKSPSGVSLQSPFPQNASFTGWCWGIPAEAKGISVKDAALAASANCLAVALFDSNKQQSRIVLIDAASGNAGIKTESMHNVKLIGKIDGCIMSLCSTSAEPSAWDNAASTKTLDFFALTSRGTLLKFTDAVSESATTTLVHAAGRTESGGPRLGIERGDLKRERLGYYGLMSDASEKRKTAAEMFGITTLDDGTTVRPLTSDLPTLDDDFVSAFLRRNLR</sequence>
<dbReference type="GO" id="GO:0006364">
    <property type="term" value="P:rRNA processing"/>
    <property type="evidence" value="ECO:0007669"/>
    <property type="project" value="UniProtKB-KW"/>
</dbReference>